<organism evidence="4 5">
    <name type="scientific">Chara braunii</name>
    <name type="common">Braun's stonewort</name>
    <dbReference type="NCBI Taxonomy" id="69332"/>
    <lineage>
        <taxon>Eukaryota</taxon>
        <taxon>Viridiplantae</taxon>
        <taxon>Streptophyta</taxon>
        <taxon>Charophyceae</taxon>
        <taxon>Charales</taxon>
        <taxon>Characeae</taxon>
        <taxon>Chara</taxon>
    </lineage>
</organism>
<dbReference type="GO" id="GO:0015074">
    <property type="term" value="P:DNA integration"/>
    <property type="evidence" value="ECO:0007669"/>
    <property type="project" value="InterPro"/>
</dbReference>
<name>A0A388L969_CHABU</name>
<dbReference type="InterPro" id="IPR012337">
    <property type="entry name" value="RNaseH-like_sf"/>
</dbReference>
<dbReference type="Pfam" id="PF24626">
    <property type="entry name" value="SH3_Tf2-1"/>
    <property type="match status" value="1"/>
</dbReference>
<feature type="domain" description="Integrase catalytic" evidence="3">
    <location>
        <begin position="1"/>
        <end position="151"/>
    </location>
</feature>
<reference evidence="4 5" key="1">
    <citation type="journal article" date="2018" name="Cell">
        <title>The Chara Genome: Secondary Complexity and Implications for Plant Terrestrialization.</title>
        <authorList>
            <person name="Nishiyama T."/>
            <person name="Sakayama H."/>
            <person name="Vries J.D."/>
            <person name="Buschmann H."/>
            <person name="Saint-Marcoux D."/>
            <person name="Ullrich K.K."/>
            <person name="Haas F.B."/>
            <person name="Vanderstraeten L."/>
            <person name="Becker D."/>
            <person name="Lang D."/>
            <person name="Vosolsobe S."/>
            <person name="Rombauts S."/>
            <person name="Wilhelmsson P.K.I."/>
            <person name="Janitza P."/>
            <person name="Kern R."/>
            <person name="Heyl A."/>
            <person name="Rumpler F."/>
            <person name="Villalobos L.I.A.C."/>
            <person name="Clay J.M."/>
            <person name="Skokan R."/>
            <person name="Toyoda A."/>
            <person name="Suzuki Y."/>
            <person name="Kagoshima H."/>
            <person name="Schijlen E."/>
            <person name="Tajeshwar N."/>
            <person name="Catarino B."/>
            <person name="Hetherington A.J."/>
            <person name="Saltykova A."/>
            <person name="Bonnot C."/>
            <person name="Breuninger H."/>
            <person name="Symeonidi A."/>
            <person name="Radhakrishnan G.V."/>
            <person name="Van Nieuwerburgh F."/>
            <person name="Deforce D."/>
            <person name="Chang C."/>
            <person name="Karol K.G."/>
            <person name="Hedrich R."/>
            <person name="Ulvskov P."/>
            <person name="Glockner G."/>
            <person name="Delwiche C.F."/>
            <person name="Petrasek J."/>
            <person name="Van de Peer Y."/>
            <person name="Friml J."/>
            <person name="Beilby M."/>
            <person name="Dolan L."/>
            <person name="Kohara Y."/>
            <person name="Sugano S."/>
            <person name="Fujiyama A."/>
            <person name="Delaux P.-M."/>
            <person name="Quint M."/>
            <person name="TheiBen G."/>
            <person name="Hagemann M."/>
            <person name="Harholt J."/>
            <person name="Dunand C."/>
            <person name="Zachgo S."/>
            <person name="Langdale J."/>
            <person name="Maumus F."/>
            <person name="Straeten D.V.D."/>
            <person name="Gould S.B."/>
            <person name="Rensing S.A."/>
        </authorList>
    </citation>
    <scope>NUCLEOTIDE SEQUENCE [LARGE SCALE GENOMIC DNA]</scope>
    <source>
        <strain evidence="4 5">S276</strain>
    </source>
</reference>
<dbReference type="CDD" id="cd00024">
    <property type="entry name" value="CD_CSD"/>
    <property type="match status" value="1"/>
</dbReference>
<protein>
    <recommendedName>
        <fullName evidence="6">Integrase catalytic domain-containing protein</fullName>
    </recommendedName>
</protein>
<dbReference type="Proteomes" id="UP000265515">
    <property type="component" value="Unassembled WGS sequence"/>
</dbReference>
<feature type="region of interest" description="Disordered" evidence="1">
    <location>
        <begin position="368"/>
        <end position="420"/>
    </location>
</feature>
<keyword evidence="5" id="KW-1185">Reference proteome</keyword>
<dbReference type="SUPFAM" id="SSF53098">
    <property type="entry name" value="Ribonuclease H-like"/>
    <property type="match status" value="1"/>
</dbReference>
<dbReference type="Gene3D" id="3.30.420.10">
    <property type="entry name" value="Ribonuclease H-like superfamily/Ribonuclease H"/>
    <property type="match status" value="1"/>
</dbReference>
<dbReference type="SUPFAM" id="SSF54160">
    <property type="entry name" value="Chromo domain-like"/>
    <property type="match status" value="1"/>
</dbReference>
<dbReference type="PROSITE" id="PS50994">
    <property type="entry name" value="INTEGRASE"/>
    <property type="match status" value="1"/>
</dbReference>
<sequence>MNFIGPLRPPTPRGHDAILVVVDRFTKRARFAPCRYAISAHEVADIMFDRVVRDHGLPLSIISYHDPCFTSRFWRRLHEVYGTQLRFSSSYHPQTDGQTEITNRTLGDILRTIVCDDQQWDLHLAHAEIAYNHVVSTAMGMSPYYCDLGYHPRVPADFLRPSQIHPDTSCPVLDDWVAHMTSIMKTAHEHITASQTRMAARANRSRMDHPFKVSDNVLIDTRHLQLKADTLRKFRPRFFGPCRILQAVGSDTASSPVSFCVKLPDYLRQTRVHDIYHVSLLRPYHRPPESFAGRPYERPPPIMVDGHEEFLVSDIIGRRVTDDNSPHVEYLVRWKVYLDEEATWEPLEHLQHARMLVRAYDRARRVRFTAPPHPTDPPPSPPAEETAEVEPAPSEADLHQQPDASERPQHTHRHPARYDD</sequence>
<evidence type="ECO:0008006" key="6">
    <source>
        <dbReference type="Google" id="ProtNLM"/>
    </source>
</evidence>
<accession>A0A388L969</accession>
<comment type="caution">
    <text evidence="4">The sequence shown here is derived from an EMBL/GenBank/DDBJ whole genome shotgun (WGS) entry which is preliminary data.</text>
</comment>
<evidence type="ECO:0000256" key="1">
    <source>
        <dbReference type="SAM" id="MobiDB-lite"/>
    </source>
</evidence>
<feature type="compositionally biased region" description="Pro residues" evidence="1">
    <location>
        <begin position="371"/>
        <end position="382"/>
    </location>
</feature>
<dbReference type="PANTHER" id="PTHR37984:SF5">
    <property type="entry name" value="PROTEIN NYNRIN-LIKE"/>
    <property type="match status" value="1"/>
</dbReference>
<dbReference type="PROSITE" id="PS50013">
    <property type="entry name" value="CHROMO_2"/>
    <property type="match status" value="1"/>
</dbReference>
<dbReference type="PANTHER" id="PTHR37984">
    <property type="entry name" value="PROTEIN CBG26694"/>
    <property type="match status" value="1"/>
</dbReference>
<evidence type="ECO:0000313" key="4">
    <source>
        <dbReference type="EMBL" id="GBG78836.1"/>
    </source>
</evidence>
<dbReference type="GO" id="GO:0003676">
    <property type="term" value="F:nucleic acid binding"/>
    <property type="evidence" value="ECO:0007669"/>
    <property type="project" value="InterPro"/>
</dbReference>
<dbReference type="InterPro" id="IPR000953">
    <property type="entry name" value="Chromo/chromo_shadow_dom"/>
</dbReference>
<dbReference type="AlphaFoldDB" id="A0A388L969"/>
<feature type="compositionally biased region" description="Basic and acidic residues" evidence="1">
    <location>
        <begin position="396"/>
        <end position="409"/>
    </location>
</feature>
<dbReference type="Gramene" id="GBG78836">
    <property type="protein sequence ID" value="GBG78836"/>
    <property type="gene ID" value="CBR_g28060"/>
</dbReference>
<gene>
    <name evidence="4" type="ORF">CBR_g28060</name>
</gene>
<feature type="compositionally biased region" description="Basic residues" evidence="1">
    <location>
        <begin position="410"/>
        <end position="420"/>
    </location>
</feature>
<dbReference type="SMART" id="SM00298">
    <property type="entry name" value="CHROMO"/>
    <property type="match status" value="1"/>
</dbReference>
<dbReference type="InterPro" id="IPR056924">
    <property type="entry name" value="SH3_Tf2-1"/>
</dbReference>
<dbReference type="Pfam" id="PF00385">
    <property type="entry name" value="Chromo"/>
    <property type="match status" value="1"/>
</dbReference>
<proteinExistence type="predicted"/>
<dbReference type="InterPro" id="IPR016197">
    <property type="entry name" value="Chromo-like_dom_sf"/>
</dbReference>
<dbReference type="InterPro" id="IPR050951">
    <property type="entry name" value="Retrovirus_Pol_polyprotein"/>
</dbReference>
<feature type="domain" description="Chromo" evidence="2">
    <location>
        <begin position="310"/>
        <end position="372"/>
    </location>
</feature>
<dbReference type="InterPro" id="IPR036397">
    <property type="entry name" value="RNaseH_sf"/>
</dbReference>
<evidence type="ECO:0000259" key="3">
    <source>
        <dbReference type="PROSITE" id="PS50994"/>
    </source>
</evidence>
<dbReference type="InterPro" id="IPR023780">
    <property type="entry name" value="Chromo_domain"/>
</dbReference>
<dbReference type="OrthoDB" id="1918685at2759"/>
<dbReference type="Gene3D" id="2.40.50.40">
    <property type="match status" value="1"/>
</dbReference>
<evidence type="ECO:0000259" key="2">
    <source>
        <dbReference type="PROSITE" id="PS50013"/>
    </source>
</evidence>
<evidence type="ECO:0000313" key="5">
    <source>
        <dbReference type="Proteomes" id="UP000265515"/>
    </source>
</evidence>
<dbReference type="InterPro" id="IPR001584">
    <property type="entry name" value="Integrase_cat-core"/>
</dbReference>
<dbReference type="EMBL" id="BFEA01000305">
    <property type="protein sequence ID" value="GBG78836.1"/>
    <property type="molecule type" value="Genomic_DNA"/>
</dbReference>